<accession>A0A2G8K818</accession>
<dbReference type="OrthoDB" id="10265800at2759"/>
<feature type="chain" id="PRO_5013641105" evidence="1">
    <location>
        <begin position="19"/>
        <end position="264"/>
    </location>
</feature>
<dbReference type="EMBL" id="MRZV01000801">
    <property type="protein sequence ID" value="PIK44099.1"/>
    <property type="molecule type" value="Genomic_DNA"/>
</dbReference>
<dbReference type="Gene3D" id="3.40.50.1110">
    <property type="entry name" value="SGNH hydrolase"/>
    <property type="match status" value="1"/>
</dbReference>
<name>A0A2G8K818_STIJA</name>
<evidence type="ECO:0000313" key="3">
    <source>
        <dbReference type="Proteomes" id="UP000230750"/>
    </source>
</evidence>
<organism evidence="2 3">
    <name type="scientific">Stichopus japonicus</name>
    <name type="common">Sea cucumber</name>
    <dbReference type="NCBI Taxonomy" id="307972"/>
    <lineage>
        <taxon>Eukaryota</taxon>
        <taxon>Metazoa</taxon>
        <taxon>Echinodermata</taxon>
        <taxon>Eleutherozoa</taxon>
        <taxon>Echinozoa</taxon>
        <taxon>Holothuroidea</taxon>
        <taxon>Aspidochirotacea</taxon>
        <taxon>Aspidochirotida</taxon>
        <taxon>Stichopodidae</taxon>
        <taxon>Apostichopus</taxon>
    </lineage>
</organism>
<dbReference type="Proteomes" id="UP000230750">
    <property type="component" value="Unassembled WGS sequence"/>
</dbReference>
<dbReference type="PANTHER" id="PTHR21325">
    <property type="entry name" value="PHOSPHOLIPASE B, PLB1"/>
    <property type="match status" value="1"/>
</dbReference>
<gene>
    <name evidence="2" type="ORF">BSL78_19059</name>
</gene>
<dbReference type="InterPro" id="IPR038885">
    <property type="entry name" value="PLB1"/>
</dbReference>
<dbReference type="GO" id="GO:0006644">
    <property type="term" value="P:phospholipid metabolic process"/>
    <property type="evidence" value="ECO:0007669"/>
    <property type="project" value="TreeGrafter"/>
</dbReference>
<protein>
    <submittedName>
        <fullName evidence="2">Putative phospholipase B1, membrane-associated-like</fullName>
    </submittedName>
</protein>
<evidence type="ECO:0000313" key="2">
    <source>
        <dbReference type="EMBL" id="PIK44099.1"/>
    </source>
</evidence>
<comment type="caution">
    <text evidence="2">The sequence shown here is derived from an EMBL/GenBank/DDBJ whole genome shotgun (WGS) entry which is preliminary data.</text>
</comment>
<dbReference type="SUPFAM" id="SSF52266">
    <property type="entry name" value="SGNH hydrolase"/>
    <property type="match status" value="1"/>
</dbReference>
<keyword evidence="3" id="KW-1185">Reference proteome</keyword>
<dbReference type="STRING" id="307972.A0A2G8K818"/>
<dbReference type="AlphaFoldDB" id="A0A2G8K818"/>
<evidence type="ECO:0000256" key="1">
    <source>
        <dbReference type="SAM" id="SignalP"/>
    </source>
</evidence>
<dbReference type="CDD" id="cd01824">
    <property type="entry name" value="Phospholipase_B_like"/>
    <property type="match status" value="1"/>
</dbReference>
<dbReference type="InterPro" id="IPR035547">
    <property type="entry name" value="Phospholipase_B"/>
</dbReference>
<dbReference type="Pfam" id="PF00657">
    <property type="entry name" value="Lipase_GDSL"/>
    <property type="match status" value="1"/>
</dbReference>
<dbReference type="PANTHER" id="PTHR21325:SF31">
    <property type="entry name" value="GH22081P-RELATED"/>
    <property type="match status" value="1"/>
</dbReference>
<dbReference type="InterPro" id="IPR036514">
    <property type="entry name" value="SGNH_hydro_sf"/>
</dbReference>
<sequence>MEKLSLFVLLSVVSTALCVEQVGNADDNVWPTFLKFLGILDEVSPRDEPCRLEYEHPYTFDCDVDSTSGPPATSVHELRPHDISIVGAMGDSLTAAFGADACTLDEMVGEYRGRSWPIGGDLTIEEVSTLPNILKKYNPNLMGYSIGISGYNSEESAFNTGISGARSEHMTIMTEEMIRRMKAHPAVNYEADWKLVTAFIGGNDLCQYCYNFHKYSAEQYVENIKQALDILHKEMPRTIVNVMGILRVTDVDHLSSLKCDAIHM</sequence>
<proteinExistence type="predicted"/>
<feature type="signal peptide" evidence="1">
    <location>
        <begin position="1"/>
        <end position="18"/>
    </location>
</feature>
<dbReference type="GO" id="GO:0004620">
    <property type="term" value="F:phospholipase activity"/>
    <property type="evidence" value="ECO:0007669"/>
    <property type="project" value="InterPro"/>
</dbReference>
<reference evidence="2 3" key="1">
    <citation type="journal article" date="2017" name="PLoS Biol.">
        <title>The sea cucumber genome provides insights into morphological evolution and visceral regeneration.</title>
        <authorList>
            <person name="Zhang X."/>
            <person name="Sun L."/>
            <person name="Yuan J."/>
            <person name="Sun Y."/>
            <person name="Gao Y."/>
            <person name="Zhang L."/>
            <person name="Li S."/>
            <person name="Dai H."/>
            <person name="Hamel J.F."/>
            <person name="Liu C."/>
            <person name="Yu Y."/>
            <person name="Liu S."/>
            <person name="Lin W."/>
            <person name="Guo K."/>
            <person name="Jin S."/>
            <person name="Xu P."/>
            <person name="Storey K.B."/>
            <person name="Huan P."/>
            <person name="Zhang T."/>
            <person name="Zhou Y."/>
            <person name="Zhang J."/>
            <person name="Lin C."/>
            <person name="Li X."/>
            <person name="Xing L."/>
            <person name="Huo D."/>
            <person name="Sun M."/>
            <person name="Wang L."/>
            <person name="Mercier A."/>
            <person name="Li F."/>
            <person name="Yang H."/>
            <person name="Xiang J."/>
        </authorList>
    </citation>
    <scope>NUCLEOTIDE SEQUENCE [LARGE SCALE GENOMIC DNA]</scope>
    <source>
        <strain evidence="2">Shaxun</strain>
        <tissue evidence="2">Muscle</tissue>
    </source>
</reference>
<keyword evidence="1" id="KW-0732">Signal</keyword>
<dbReference type="InterPro" id="IPR001087">
    <property type="entry name" value="GDSL"/>
</dbReference>